<dbReference type="Pfam" id="PF01694">
    <property type="entry name" value="Rhomboid"/>
    <property type="match status" value="1"/>
</dbReference>
<reference evidence="11" key="1">
    <citation type="submission" date="2016-11" db="EMBL/GenBank/DDBJ databases">
        <authorList>
            <person name="Varghese N."/>
            <person name="Submissions S."/>
        </authorList>
    </citation>
    <scope>NUCLEOTIDE SEQUENCE [LARGE SCALE GENOMIC DNA]</scope>
    <source>
        <strain evidence="11">DSM 17659</strain>
    </source>
</reference>
<dbReference type="GO" id="GO:0004252">
    <property type="term" value="F:serine-type endopeptidase activity"/>
    <property type="evidence" value="ECO:0007669"/>
    <property type="project" value="InterPro"/>
</dbReference>
<dbReference type="InterPro" id="IPR022764">
    <property type="entry name" value="Peptidase_S54_rhomboid_dom"/>
</dbReference>
<evidence type="ECO:0000256" key="7">
    <source>
        <dbReference type="SAM" id="Phobius"/>
    </source>
</evidence>
<evidence type="ECO:0000313" key="10">
    <source>
        <dbReference type="EMBL" id="SHG08243.1"/>
    </source>
</evidence>
<keyword evidence="11" id="KW-1185">Reference proteome</keyword>
<comment type="subcellular location">
    <subcellularLocation>
        <location evidence="1">Membrane</location>
        <topology evidence="1">Multi-pass membrane protein</topology>
    </subcellularLocation>
</comment>
<keyword evidence="4" id="KW-0378">Hydrolase</keyword>
<evidence type="ECO:0000256" key="5">
    <source>
        <dbReference type="ARBA" id="ARBA00022989"/>
    </source>
</evidence>
<dbReference type="Pfam" id="PF20216">
    <property type="entry name" value="DUF6576"/>
    <property type="match status" value="1"/>
</dbReference>
<dbReference type="RefSeq" id="WP_073017076.1">
    <property type="nucleotide sequence ID" value="NZ_FQWF01000002.1"/>
</dbReference>
<proteinExistence type="inferred from homology"/>
<dbReference type="InterPro" id="IPR046483">
    <property type="entry name" value="DUF6576"/>
</dbReference>
<dbReference type="InterPro" id="IPR050925">
    <property type="entry name" value="Rhomboid_protease_S54"/>
</dbReference>
<name>A0A1M5GWZ2_9FLAO</name>
<dbReference type="EMBL" id="FQWF01000002">
    <property type="protein sequence ID" value="SHG08243.1"/>
    <property type="molecule type" value="Genomic_DNA"/>
</dbReference>
<sequence length="289" mass="32477">MDIIDDIKLQYKVGGIVTQLIFWNAALFVLPWALFGLLSLVGIDIDYVQYVSLSSNPANLIWKPWSLLTYAFFHAGIMHIIFNLLVLNFAGRLFMTYFTGKQLLGLYVLSAIFAGVSYVLIFYVLNISAPLVGASAAIMAILVATTTYNPMMELRLLIIGNVKLWHVTAVILIIDLMQIRSENMGGHISHLAGALFGFIFIKLLESGFDLSKIVSSVLNFFATLFQKKESTPFRKVHKNYSKPIEKSVSKIITKDKSQQQIDDILDKISQSGYDSLTKEEKEFLFKVGK</sequence>
<feature type="transmembrane region" description="Helical" evidence="7">
    <location>
        <begin position="131"/>
        <end position="149"/>
    </location>
</feature>
<evidence type="ECO:0000256" key="1">
    <source>
        <dbReference type="ARBA" id="ARBA00004141"/>
    </source>
</evidence>
<dbReference type="GO" id="GO:0006508">
    <property type="term" value="P:proteolysis"/>
    <property type="evidence" value="ECO:0007669"/>
    <property type="project" value="UniProtKB-KW"/>
</dbReference>
<keyword evidence="10" id="KW-0645">Protease</keyword>
<dbReference type="AlphaFoldDB" id="A0A1M5GWZ2"/>
<dbReference type="GO" id="GO:0016020">
    <property type="term" value="C:membrane"/>
    <property type="evidence" value="ECO:0007669"/>
    <property type="project" value="UniProtKB-SubCell"/>
</dbReference>
<feature type="transmembrane region" description="Helical" evidence="7">
    <location>
        <begin position="21"/>
        <end position="45"/>
    </location>
</feature>
<feature type="transmembrane region" description="Helical" evidence="7">
    <location>
        <begin position="156"/>
        <end position="174"/>
    </location>
</feature>
<evidence type="ECO:0000256" key="3">
    <source>
        <dbReference type="ARBA" id="ARBA00022692"/>
    </source>
</evidence>
<evidence type="ECO:0000256" key="2">
    <source>
        <dbReference type="ARBA" id="ARBA00009045"/>
    </source>
</evidence>
<feature type="transmembrane region" description="Helical" evidence="7">
    <location>
        <begin position="103"/>
        <end position="125"/>
    </location>
</feature>
<comment type="similarity">
    <text evidence="2">Belongs to the peptidase S54 family.</text>
</comment>
<protein>
    <submittedName>
        <fullName evidence="10">Membrane associated serine protease, rhomboid family</fullName>
    </submittedName>
</protein>
<keyword evidence="3 7" id="KW-0812">Transmembrane</keyword>
<accession>A0A1M5GWZ2</accession>
<dbReference type="SUPFAM" id="SSF144091">
    <property type="entry name" value="Rhomboid-like"/>
    <property type="match status" value="1"/>
</dbReference>
<feature type="domain" description="DUF6576" evidence="9">
    <location>
        <begin position="254"/>
        <end position="284"/>
    </location>
</feature>
<evidence type="ECO:0000259" key="8">
    <source>
        <dbReference type="Pfam" id="PF01694"/>
    </source>
</evidence>
<evidence type="ECO:0000256" key="6">
    <source>
        <dbReference type="ARBA" id="ARBA00023136"/>
    </source>
</evidence>
<evidence type="ECO:0000313" key="11">
    <source>
        <dbReference type="Proteomes" id="UP000184020"/>
    </source>
</evidence>
<dbReference type="Proteomes" id="UP000184020">
    <property type="component" value="Unassembled WGS sequence"/>
</dbReference>
<feature type="domain" description="Peptidase S54 rhomboid" evidence="8">
    <location>
        <begin position="63"/>
        <end position="203"/>
    </location>
</feature>
<keyword evidence="5 7" id="KW-1133">Transmembrane helix</keyword>
<dbReference type="InterPro" id="IPR035952">
    <property type="entry name" value="Rhomboid-like_sf"/>
</dbReference>
<keyword evidence="6 7" id="KW-0472">Membrane</keyword>
<dbReference type="Gene3D" id="1.20.1540.10">
    <property type="entry name" value="Rhomboid-like"/>
    <property type="match status" value="1"/>
</dbReference>
<dbReference type="PANTHER" id="PTHR43731">
    <property type="entry name" value="RHOMBOID PROTEASE"/>
    <property type="match status" value="1"/>
</dbReference>
<dbReference type="OrthoDB" id="680602at2"/>
<gene>
    <name evidence="10" type="ORF">SAMN05444372_102190</name>
</gene>
<organism evidence="10 11">
    <name type="scientific">Flavobacterium micromati</name>
    <dbReference type="NCBI Taxonomy" id="229205"/>
    <lineage>
        <taxon>Bacteria</taxon>
        <taxon>Pseudomonadati</taxon>
        <taxon>Bacteroidota</taxon>
        <taxon>Flavobacteriia</taxon>
        <taxon>Flavobacteriales</taxon>
        <taxon>Flavobacteriaceae</taxon>
        <taxon>Flavobacterium</taxon>
    </lineage>
</organism>
<dbReference type="PANTHER" id="PTHR43731:SF14">
    <property type="entry name" value="PRESENILIN-ASSOCIATED RHOMBOID-LIKE PROTEIN, MITOCHONDRIAL"/>
    <property type="match status" value="1"/>
</dbReference>
<evidence type="ECO:0000256" key="4">
    <source>
        <dbReference type="ARBA" id="ARBA00022801"/>
    </source>
</evidence>
<evidence type="ECO:0000259" key="9">
    <source>
        <dbReference type="Pfam" id="PF20216"/>
    </source>
</evidence>
<dbReference type="STRING" id="229205.SAMN05444372_102190"/>
<feature type="transmembrane region" description="Helical" evidence="7">
    <location>
        <begin position="65"/>
        <end position="91"/>
    </location>
</feature>